<protein>
    <recommendedName>
        <fullName evidence="7">Cell wall-active antibiotics response protein</fullName>
    </recommendedName>
</protein>
<feature type="compositionally biased region" description="Pro residues" evidence="2">
    <location>
        <begin position="140"/>
        <end position="155"/>
    </location>
</feature>
<dbReference type="NCBIfam" id="NF040535">
    <property type="entry name" value="LiaF_C_term"/>
    <property type="match status" value="1"/>
</dbReference>
<evidence type="ECO:0000256" key="3">
    <source>
        <dbReference type="SAM" id="Phobius"/>
    </source>
</evidence>
<keyword evidence="3" id="KW-0472">Membrane</keyword>
<gene>
    <name evidence="6" type="ORF">BBD42_00690</name>
</gene>
<feature type="transmembrane region" description="Helical" evidence="3">
    <location>
        <begin position="65"/>
        <end position="81"/>
    </location>
</feature>
<evidence type="ECO:0000259" key="4">
    <source>
        <dbReference type="Pfam" id="PF09922"/>
    </source>
</evidence>
<keyword evidence="3" id="KW-0812">Transmembrane</keyword>
<dbReference type="EMBL" id="CP016808">
    <property type="protein sequence ID" value="ANY65159.1"/>
    <property type="molecule type" value="Genomic_DNA"/>
</dbReference>
<dbReference type="Pfam" id="PF22570">
    <property type="entry name" value="LiaF-TM"/>
    <property type="match status" value="1"/>
</dbReference>
<feature type="coiled-coil region" evidence="1">
    <location>
        <begin position="199"/>
        <end position="230"/>
    </location>
</feature>
<evidence type="ECO:0000256" key="1">
    <source>
        <dbReference type="SAM" id="Coils"/>
    </source>
</evidence>
<accession>A0A1B2DBS1</accession>
<evidence type="ECO:0008006" key="7">
    <source>
        <dbReference type="Google" id="ProtNLM"/>
    </source>
</evidence>
<evidence type="ECO:0000259" key="5">
    <source>
        <dbReference type="Pfam" id="PF22570"/>
    </source>
</evidence>
<feature type="domain" description="Cell wall-active antibiotics response LiaF-like C-terminal" evidence="4">
    <location>
        <begin position="246"/>
        <end position="360"/>
    </location>
</feature>
<dbReference type="AlphaFoldDB" id="A0A1B2DBS1"/>
<feature type="region of interest" description="Disordered" evidence="2">
    <location>
        <begin position="139"/>
        <end position="168"/>
    </location>
</feature>
<feature type="transmembrane region" description="Helical" evidence="3">
    <location>
        <begin position="93"/>
        <end position="110"/>
    </location>
</feature>
<dbReference type="InterPro" id="IPR024425">
    <property type="entry name" value="LiaF-like_C"/>
</dbReference>
<dbReference type="RefSeq" id="WP_237163313.1">
    <property type="nucleotide sequence ID" value="NZ_CP016808.1"/>
</dbReference>
<dbReference type="Pfam" id="PF09922">
    <property type="entry name" value="LiaF-like_C"/>
    <property type="match status" value="1"/>
</dbReference>
<keyword evidence="3" id="KW-1133">Transmembrane helix</keyword>
<dbReference type="InterPro" id="IPR047793">
    <property type="entry name" value="LiaF_C"/>
</dbReference>
<reference evidence="6" key="1">
    <citation type="submission" date="2016-08" db="EMBL/GenBank/DDBJ databases">
        <title>Complete Genome Seqeunce of Paenibacillus sp. BIHB 4019 from tea rhizoplane.</title>
        <authorList>
            <person name="Thakur R."/>
            <person name="Swarnkar M.K."/>
            <person name="Gulati A."/>
        </authorList>
    </citation>
    <scope>NUCLEOTIDE SEQUENCE [LARGE SCALE GENOMIC DNA]</scope>
    <source>
        <strain evidence="6">BIHB4019</strain>
    </source>
</reference>
<organism evidence="6">
    <name type="scientific">Paenibacillus sp. BIHB 4019</name>
    <dbReference type="NCBI Taxonomy" id="1870819"/>
    <lineage>
        <taxon>Bacteria</taxon>
        <taxon>Bacillati</taxon>
        <taxon>Bacillota</taxon>
        <taxon>Bacilli</taxon>
        <taxon>Bacillales</taxon>
        <taxon>Paenibacillaceae</taxon>
        <taxon>Paenibacillus</taxon>
    </lineage>
</organism>
<keyword evidence="1" id="KW-0175">Coiled coil</keyword>
<sequence length="364" mass="41352">MNGSFFNRFITAGIVIAIGVVFFLNQTGIISTQLSIGEIISNFWPLILIVIGLKGICSRDSYKHGGGFWVMIIIGVVFLARNMGWSDWSLGDIIPYIWPIIIILVGINMLRKPSRSKRKKHEPPSDDWKSYDGYMEGEIPPAPPLHPGPTDPFPPEHAQEQAGPVKGAPFQQNSFEGGKFKVNLEKEQPIGSVWKEQAKQHYRDQRKEWKQQFREQRKEWKNEKNHYSGKSEWWNNDPNTQTRSNFIGDIHIGHDYWELQPINISHFIGDTVIDLTKAQIAYGETKITVSSFIGDVKVYVPNDYEVGIHVQSSVFIGDVKFLGKKEHGMFKSMDMASPSYADADKKIRLVVSSFIGDVRVTRVG</sequence>
<evidence type="ECO:0000313" key="6">
    <source>
        <dbReference type="EMBL" id="ANY65159.1"/>
    </source>
</evidence>
<dbReference type="InterPro" id="IPR054331">
    <property type="entry name" value="LiaF_TM"/>
</dbReference>
<feature type="domain" description="LiaF transmembrane" evidence="5">
    <location>
        <begin position="11"/>
        <end position="117"/>
    </location>
</feature>
<name>A0A1B2DBS1_9BACL</name>
<evidence type="ECO:0000256" key="2">
    <source>
        <dbReference type="SAM" id="MobiDB-lite"/>
    </source>
</evidence>
<feature type="transmembrane region" description="Helical" evidence="3">
    <location>
        <begin position="5"/>
        <end position="24"/>
    </location>
</feature>
<proteinExistence type="predicted"/>
<feature type="transmembrane region" description="Helical" evidence="3">
    <location>
        <begin position="30"/>
        <end position="53"/>
    </location>
</feature>